<comment type="subcellular location">
    <subcellularLocation>
        <location evidence="1">Membrane</location>
        <topology evidence="1">Multi-pass membrane protein</topology>
    </subcellularLocation>
</comment>
<proteinExistence type="predicted"/>
<keyword evidence="4 5" id="KW-0472">Membrane</keyword>
<feature type="transmembrane region" description="Helical" evidence="5">
    <location>
        <begin position="107"/>
        <end position="126"/>
    </location>
</feature>
<dbReference type="NCBIfam" id="NF037976">
    <property type="entry name" value="gtrA_1"/>
    <property type="match status" value="1"/>
</dbReference>
<dbReference type="Pfam" id="PF04138">
    <property type="entry name" value="GtrA_DPMS_TM"/>
    <property type="match status" value="1"/>
</dbReference>
<evidence type="ECO:0000256" key="5">
    <source>
        <dbReference type="SAM" id="Phobius"/>
    </source>
</evidence>
<evidence type="ECO:0000259" key="6">
    <source>
        <dbReference type="Pfam" id="PF04138"/>
    </source>
</evidence>
<dbReference type="Proteomes" id="UP001287445">
    <property type="component" value="Unassembled WGS sequence"/>
</dbReference>
<organism evidence="7 8">
    <name type="scientific">Delftia acidovorans</name>
    <name type="common">Pseudomonas acidovorans</name>
    <name type="synonym">Comamonas acidovorans</name>
    <dbReference type="NCBI Taxonomy" id="80866"/>
    <lineage>
        <taxon>Bacteria</taxon>
        <taxon>Pseudomonadati</taxon>
        <taxon>Pseudomonadota</taxon>
        <taxon>Betaproteobacteria</taxon>
        <taxon>Burkholderiales</taxon>
        <taxon>Comamonadaceae</taxon>
        <taxon>Delftia</taxon>
    </lineage>
</organism>
<dbReference type="GO" id="GO:0016020">
    <property type="term" value="C:membrane"/>
    <property type="evidence" value="ECO:0007669"/>
    <property type="project" value="UniProtKB-SubCell"/>
</dbReference>
<evidence type="ECO:0000256" key="1">
    <source>
        <dbReference type="ARBA" id="ARBA00004141"/>
    </source>
</evidence>
<dbReference type="GO" id="GO:0000271">
    <property type="term" value="P:polysaccharide biosynthetic process"/>
    <property type="evidence" value="ECO:0007669"/>
    <property type="project" value="InterPro"/>
</dbReference>
<feature type="transmembrane region" description="Helical" evidence="5">
    <location>
        <begin position="77"/>
        <end position="101"/>
    </location>
</feature>
<dbReference type="RefSeq" id="WP_063327518.1">
    <property type="nucleotide sequence ID" value="NZ_JAWWMZ010000001.1"/>
</dbReference>
<evidence type="ECO:0000313" key="8">
    <source>
        <dbReference type="Proteomes" id="UP001287445"/>
    </source>
</evidence>
<dbReference type="InterPro" id="IPR007267">
    <property type="entry name" value="GtrA_DPMS_TM"/>
</dbReference>
<dbReference type="AlphaFoldDB" id="A0AAJ2QVG3"/>
<evidence type="ECO:0000256" key="2">
    <source>
        <dbReference type="ARBA" id="ARBA00022692"/>
    </source>
</evidence>
<name>A0AAJ2QVG3_DELAC</name>
<dbReference type="EMBL" id="JAWWMZ010000001">
    <property type="protein sequence ID" value="MDX4951949.1"/>
    <property type="molecule type" value="Genomic_DNA"/>
</dbReference>
<gene>
    <name evidence="7" type="ORF">SGN30_00805</name>
</gene>
<feature type="domain" description="GtrA/DPMS transmembrane" evidence="6">
    <location>
        <begin position="11"/>
        <end position="132"/>
    </location>
</feature>
<comment type="caution">
    <text evidence="7">The sequence shown here is derived from an EMBL/GenBank/DDBJ whole genome shotgun (WGS) entry which is preliminary data.</text>
</comment>
<keyword evidence="2 5" id="KW-0812">Transmembrane</keyword>
<evidence type="ECO:0000313" key="7">
    <source>
        <dbReference type="EMBL" id="MDX4951949.1"/>
    </source>
</evidence>
<reference evidence="7" key="1">
    <citation type="submission" date="2023-11" db="EMBL/GenBank/DDBJ databases">
        <title>Identification and selenium tolerance of Delftia acidovorans R3-25.</title>
        <authorList>
            <person name="Zhang S."/>
            <person name="Liu Y."/>
            <person name="Guo Y."/>
        </authorList>
    </citation>
    <scope>NUCLEOTIDE SEQUENCE</scope>
    <source>
        <strain evidence="7">R3-25</strain>
    </source>
</reference>
<feature type="transmembrane region" description="Helical" evidence="5">
    <location>
        <begin position="35"/>
        <end position="57"/>
    </location>
</feature>
<accession>A0AAJ2QVG3</accession>
<evidence type="ECO:0000256" key="4">
    <source>
        <dbReference type="ARBA" id="ARBA00023136"/>
    </source>
</evidence>
<keyword evidence="3 5" id="KW-1133">Transmembrane helix</keyword>
<sequence length="137" mass="15428">MRSSTKLALSYGIFALVATVANIGAQDIIIQIYDGVFHVWVSIIGGTGVGLLVKYFLDKHYIFRFRPKDVVHDAQVFLLYIGMGLITTILFWASELGFHAVFETKEMRYLGGCVGLAIGYLVKYHLDKRFVFRSDAL</sequence>
<evidence type="ECO:0000256" key="3">
    <source>
        <dbReference type="ARBA" id="ARBA00022989"/>
    </source>
</evidence>
<protein>
    <submittedName>
        <fullName evidence="7">GtrA family protein</fullName>
    </submittedName>
</protein>